<keyword evidence="3" id="KW-0560">Oxidoreductase</keyword>
<sequence length="101" mass="11112">KMQAAFQKYVDNAVSKTVNLPHMATPEQVKEIYNLAYELGCKGVTIYRDGSKKAQVLNIGSVNKEHSKGDPNLIEDLKLRLDGEFFTVDSEYAGGCPTCGL</sequence>
<dbReference type="AlphaFoldDB" id="X1K759"/>
<comment type="cofactor">
    <cofactor evidence="1">
        <name>adenosylcob(III)alamin</name>
        <dbReference type="ChEBI" id="CHEBI:18408"/>
    </cofactor>
</comment>
<dbReference type="PANTHER" id="PTHR43371">
    <property type="entry name" value="VITAMIN B12-DEPENDENT RIBONUCLEOTIDE REDUCTASE"/>
    <property type="match status" value="1"/>
</dbReference>
<gene>
    <name evidence="6" type="ORF">S03H2_60691</name>
</gene>
<dbReference type="InterPro" id="IPR000788">
    <property type="entry name" value="RNR_lg_C"/>
</dbReference>
<protein>
    <recommendedName>
        <fullName evidence="5">Ribonucleotide reductase large subunit C-terminal domain-containing protein</fullName>
    </recommendedName>
</protein>
<comment type="caution">
    <text evidence="6">The sequence shown here is derived from an EMBL/GenBank/DDBJ whole genome shotgun (WGS) entry which is preliminary data.</text>
</comment>
<dbReference type="InterPro" id="IPR050862">
    <property type="entry name" value="RdRp_reductase_class-2"/>
</dbReference>
<evidence type="ECO:0000313" key="6">
    <source>
        <dbReference type="EMBL" id="GAH77928.1"/>
    </source>
</evidence>
<evidence type="ECO:0000259" key="5">
    <source>
        <dbReference type="Pfam" id="PF02867"/>
    </source>
</evidence>
<organism evidence="6">
    <name type="scientific">marine sediment metagenome</name>
    <dbReference type="NCBI Taxonomy" id="412755"/>
    <lineage>
        <taxon>unclassified sequences</taxon>
        <taxon>metagenomes</taxon>
        <taxon>ecological metagenomes</taxon>
    </lineage>
</organism>
<evidence type="ECO:0000256" key="4">
    <source>
        <dbReference type="ARBA" id="ARBA00023285"/>
    </source>
</evidence>
<proteinExistence type="predicted"/>
<dbReference type="GO" id="GO:0031419">
    <property type="term" value="F:cobalamin binding"/>
    <property type="evidence" value="ECO:0007669"/>
    <property type="project" value="UniProtKB-KW"/>
</dbReference>
<evidence type="ECO:0000256" key="2">
    <source>
        <dbReference type="ARBA" id="ARBA00022628"/>
    </source>
</evidence>
<dbReference type="EMBL" id="BARU01039132">
    <property type="protein sequence ID" value="GAH77928.1"/>
    <property type="molecule type" value="Genomic_DNA"/>
</dbReference>
<dbReference type="SUPFAM" id="SSF51998">
    <property type="entry name" value="PFL-like glycyl radical enzymes"/>
    <property type="match status" value="1"/>
</dbReference>
<dbReference type="PANTHER" id="PTHR43371:SF1">
    <property type="entry name" value="RIBONUCLEOSIDE-DIPHOSPHATE REDUCTASE"/>
    <property type="match status" value="1"/>
</dbReference>
<name>X1K759_9ZZZZ</name>
<keyword evidence="2" id="KW-0846">Cobalamin</keyword>
<keyword evidence="4" id="KW-0170">Cobalt</keyword>
<dbReference type="GO" id="GO:0004748">
    <property type="term" value="F:ribonucleoside-diphosphate reductase activity, thioredoxin disulfide as acceptor"/>
    <property type="evidence" value="ECO:0007669"/>
    <property type="project" value="TreeGrafter"/>
</dbReference>
<feature type="non-terminal residue" evidence="6">
    <location>
        <position position="1"/>
    </location>
</feature>
<evidence type="ECO:0000256" key="1">
    <source>
        <dbReference type="ARBA" id="ARBA00001922"/>
    </source>
</evidence>
<reference evidence="6" key="1">
    <citation type="journal article" date="2014" name="Front. Microbiol.">
        <title>High frequency of phylogenetically diverse reductive dehalogenase-homologous genes in deep subseafloor sedimentary metagenomes.</title>
        <authorList>
            <person name="Kawai M."/>
            <person name="Futagami T."/>
            <person name="Toyoda A."/>
            <person name="Takaki Y."/>
            <person name="Nishi S."/>
            <person name="Hori S."/>
            <person name="Arai W."/>
            <person name="Tsubouchi T."/>
            <person name="Morono Y."/>
            <person name="Uchiyama I."/>
            <person name="Ito T."/>
            <person name="Fujiyama A."/>
            <person name="Inagaki F."/>
            <person name="Takami H."/>
        </authorList>
    </citation>
    <scope>NUCLEOTIDE SEQUENCE</scope>
    <source>
        <strain evidence="6">Expedition CK06-06</strain>
    </source>
</reference>
<feature type="domain" description="Ribonucleotide reductase large subunit C-terminal" evidence="5">
    <location>
        <begin position="1"/>
        <end position="47"/>
    </location>
</feature>
<dbReference type="Pfam" id="PF02867">
    <property type="entry name" value="Ribonuc_red_lgC"/>
    <property type="match status" value="1"/>
</dbReference>
<accession>X1K759</accession>
<dbReference type="Gene3D" id="3.20.70.20">
    <property type="match status" value="1"/>
</dbReference>
<evidence type="ECO:0000256" key="3">
    <source>
        <dbReference type="ARBA" id="ARBA00023002"/>
    </source>
</evidence>